<evidence type="ECO:0000256" key="1">
    <source>
        <dbReference type="SAM" id="MobiDB-lite"/>
    </source>
</evidence>
<feature type="compositionally biased region" description="Basic and acidic residues" evidence="1">
    <location>
        <begin position="817"/>
        <end position="836"/>
    </location>
</feature>
<feature type="compositionally biased region" description="Basic and acidic residues" evidence="1">
    <location>
        <begin position="868"/>
        <end position="882"/>
    </location>
</feature>
<feature type="compositionally biased region" description="Basic and acidic residues" evidence="1">
    <location>
        <begin position="941"/>
        <end position="952"/>
    </location>
</feature>
<feature type="region of interest" description="Disordered" evidence="1">
    <location>
        <begin position="365"/>
        <end position="526"/>
    </location>
</feature>
<evidence type="ECO:0000313" key="2">
    <source>
        <dbReference type="EnsemblMetazoa" id="XP_044313402.1"/>
    </source>
</evidence>
<feature type="region of interest" description="Disordered" evidence="1">
    <location>
        <begin position="59"/>
        <end position="91"/>
    </location>
</feature>
<feature type="region of interest" description="Disordered" evidence="1">
    <location>
        <begin position="1652"/>
        <end position="1705"/>
    </location>
</feature>
<proteinExistence type="predicted"/>
<sequence length="1768" mass="189622">MEDIEYLDEYKDLVLPGIKTSAPPASSAGVSRPRRISSDSSNSSSIDADIFQKLFHGKYNDDDDLLDETSGSKSKDRRRRSPSPYSSSDVSNDALETLFCRNIFKSKPNKRRERYESFDSVDDLGAALMRPSQRLTVPKPSTSQAGARKSLGEAPHRSGSNSSSGNFGKSTSNKPLPASPSKTAANPSLSAKNKNPSSLVSKPSDSINGSGLSSAKNKTVTIIKAQKTNLTPSQHEPKTDPLSKNCTLGDYDGDSESDSSYEYESDFYGDRDSEDEDAEPVIDISTDTSRTTSVAEAAKRKQLQQREKSATERQDHAKPVRRRHLLDEEEPPTLKRSKIESEAKSNVKGKFISIIGNETIMSSTTAPIKETRSETSPAVTKSAVKTPKQELVTKHIIVATPARKQLNPESPSPATKKPMVQTLLSSTLSLQKPSSGDDVSSTSTRKTQNKSETEKNRASDQPILGSSIVVTRKSLPATKKNESLKEEGSSAAPRKVNISVSVVPSKEAAAEASKSPAATPETSPILPRKAQLETKKMARKSEVIKKVEANKKDDVTKKVEANKKVEVFQKDDVIKKAEASKKVVSEKDEVIKKVEANKKAEAKKKAVLNDSLDLERATEPSKKSVTSVVRGRKQNSQSEAPKKPESRKSQGLHTESNPRKAAPQANRSKKFQALKSEVAALDLNDPKPLPQTDVTQQTGMQISTDASKAVVVGEIARDVKAEEIGATDRGRGAAKRAKQEQRKSRGKPGLSETTSDSRDSSRDDSARKSRTDKQDQNVSVTHRQFALGKSVHMTRATSSNRSLAATPAPMSGRQRNASKDRFSPFSEQKQEPKESQSLRGRQIRRVPVAPKRKAVEVEEAIEGVNPKRPRELQGEDMQHQEDPGQEILPVAFPVKITAASLASSEEPLAVPSTVEDAPPKAKLRKLCVKINRRIFNNWLSKTREKNQEKQDAPQKLPSPPPLPEASSETDSAAESMSESMLPPQTEPAAVFKAVPESQPEPNPPTTAPELPVRKSSTLLAPKSAHVPSAAPALLSDSAEVLPVVPVPVKAITKTAIYPLTEQHLSDKAPLLDSAQKLENQRRVQMFHAKSMPLPVPIPEVKSEPEDAPPEIVEEDPFSVLPTVAAAEEAPQPLPVIETIGPPAIQSNNLATVSSGASVSHSIPSASAPSNNPNGIGQTKMFSFLYPKRYKRSYDDVGLDFCCPNLDGPMRAIDFTRLHSTAEVPVLEVPQFLVITTKFISKADKNIPSKVRAKLELLGRNKVQDSREPVASVSNLASGEDVPANALDGSVTPAPTSIIQSFPPAPPGDLSLPSPAVPPIPAPSSIPIALSNPTPAEVSSPAILDSLTKQLPRGTTLTKKVLHPGATLPPTASTSMLATLPPSLIQLPPICPTDKQRVELQTRVQVFDMVLQALSRRVSNLTLAERQRTIEEIVRTSSVMAIDVDVGTKLLENYVRYLNKATNTITPLPPVRFNSVITPMTSVGAAVENPSSSVAASSSPLSKNVVSSTMASVTPTQATKKTTQHAQQRSSLPASVPLFDAEKNIIGFQCPNPKAKTATPTSGRNALPAATSTPLGPSTSSAAAAANLAPRNVSMGAKKKTGEDPSQIVNLKTTVSMTIPSPKVVAKKRAVPGTMLSINPPTPVQKPVLCKKKTTPVRTATQTKTIPSPATSSPATRSPATRFPASRAPTAQASAKPKATPSTTPGVAPVAKSLAPAGMSLSSTSNPNVFIINQASQPEESILPDTNNTVAPMEAEIKGELDDSSEIII</sequence>
<dbReference type="RefSeq" id="XP_044313402.1">
    <property type="nucleotide sequence ID" value="XM_044457467.1"/>
</dbReference>
<feature type="compositionally biased region" description="Low complexity" evidence="1">
    <location>
        <begin position="1666"/>
        <end position="1681"/>
    </location>
</feature>
<evidence type="ECO:0000313" key="3">
    <source>
        <dbReference type="Proteomes" id="UP001652680"/>
    </source>
</evidence>
<feature type="compositionally biased region" description="Low complexity" evidence="1">
    <location>
        <begin position="158"/>
        <end position="173"/>
    </location>
</feature>
<keyword evidence="3" id="KW-1185">Reference proteome</keyword>
<feature type="compositionally biased region" description="Polar residues" evidence="1">
    <location>
        <begin position="180"/>
        <end position="234"/>
    </location>
</feature>
<reference evidence="2" key="2">
    <citation type="submission" date="2025-05" db="UniProtKB">
        <authorList>
            <consortium name="EnsemblMetazoa"/>
        </authorList>
    </citation>
    <scope>IDENTIFICATION</scope>
</reference>
<dbReference type="Proteomes" id="UP001652680">
    <property type="component" value="Unassembled WGS sequence"/>
</dbReference>
<feature type="compositionally biased region" description="Low complexity" evidence="1">
    <location>
        <begin position="499"/>
        <end position="518"/>
    </location>
</feature>
<feature type="compositionally biased region" description="Basic and acidic residues" evidence="1">
    <location>
        <begin position="755"/>
        <end position="775"/>
    </location>
</feature>
<feature type="compositionally biased region" description="Low complexity" evidence="1">
    <location>
        <begin position="964"/>
        <end position="979"/>
    </location>
</feature>
<feature type="region of interest" description="Disordered" evidence="1">
    <location>
        <begin position="17"/>
        <end position="44"/>
    </location>
</feature>
<accession>A0ABM5J3J5</accession>
<reference evidence="3" key="1">
    <citation type="journal article" date="2021" name="Elife">
        <title>Highly contiguous assemblies of 101 drosophilid genomes.</title>
        <authorList>
            <person name="Kim B.Y."/>
            <person name="Wang J.R."/>
            <person name="Miller D.E."/>
            <person name="Barmina O."/>
            <person name="Delaney E."/>
            <person name="Thompson A."/>
            <person name="Comeault A.A."/>
            <person name="Peede D."/>
            <person name="D'Agostino E.R."/>
            <person name="Pelaez J."/>
            <person name="Aguilar J.M."/>
            <person name="Haji D."/>
            <person name="Matsunaga T."/>
            <person name="Armstrong E.E."/>
            <person name="Zych M."/>
            <person name="Ogawa Y."/>
            <person name="Stamenkovic-Radak M."/>
            <person name="Jelic M."/>
            <person name="Veselinovic M.S."/>
            <person name="Tanaskovic M."/>
            <person name="Eric P."/>
            <person name="Gao J.J."/>
            <person name="Katoh T.K."/>
            <person name="Toda M.J."/>
            <person name="Watabe H."/>
            <person name="Watada M."/>
            <person name="Davis J.S."/>
            <person name="Moyle L.C."/>
            <person name="Manoli G."/>
            <person name="Bertolini E."/>
            <person name="Kostal V."/>
            <person name="Hawley R.S."/>
            <person name="Takahashi A."/>
            <person name="Jones C.D."/>
            <person name="Price D.K."/>
            <person name="Whiteman N."/>
            <person name="Kopp A."/>
            <person name="Matute D.R."/>
            <person name="Petrov D.A."/>
        </authorList>
    </citation>
    <scope>NUCLEOTIDE SEQUENCE [LARGE SCALE GENOMIC DNA]</scope>
</reference>
<feature type="compositionally biased region" description="Basic and acidic residues" evidence="1">
    <location>
        <begin position="479"/>
        <end position="488"/>
    </location>
</feature>
<name>A0ABM5J3J5_DRORH</name>
<feature type="compositionally biased region" description="Polar residues" evidence="1">
    <location>
        <begin position="133"/>
        <end position="145"/>
    </location>
</feature>
<dbReference type="EnsemblMetazoa" id="XM_044457467.1">
    <property type="protein sequence ID" value="XP_044313402.1"/>
    <property type="gene ID" value="LOC108045055"/>
</dbReference>
<feature type="compositionally biased region" description="Basic and acidic residues" evidence="1">
    <location>
        <begin position="613"/>
        <end position="622"/>
    </location>
</feature>
<feature type="compositionally biased region" description="Polar residues" evidence="1">
    <location>
        <begin position="431"/>
        <end position="446"/>
    </location>
</feature>
<feature type="region of interest" description="Disordered" evidence="1">
    <location>
        <begin position="938"/>
        <end position="983"/>
    </location>
</feature>
<feature type="region of interest" description="Disordered" evidence="1">
    <location>
        <begin position="596"/>
        <end position="885"/>
    </location>
</feature>
<organism evidence="2 3">
    <name type="scientific">Drosophila rhopaloa</name>
    <name type="common">Fruit fly</name>
    <dbReference type="NCBI Taxonomy" id="1041015"/>
    <lineage>
        <taxon>Eukaryota</taxon>
        <taxon>Metazoa</taxon>
        <taxon>Ecdysozoa</taxon>
        <taxon>Arthropoda</taxon>
        <taxon>Hexapoda</taxon>
        <taxon>Insecta</taxon>
        <taxon>Pterygota</taxon>
        <taxon>Neoptera</taxon>
        <taxon>Endopterygota</taxon>
        <taxon>Diptera</taxon>
        <taxon>Brachycera</taxon>
        <taxon>Muscomorpha</taxon>
        <taxon>Ephydroidea</taxon>
        <taxon>Drosophilidae</taxon>
        <taxon>Drosophila</taxon>
        <taxon>Sophophora</taxon>
    </lineage>
</organism>
<feature type="compositionally biased region" description="Basic and acidic residues" evidence="1">
    <location>
        <begin position="449"/>
        <end position="458"/>
    </location>
</feature>
<feature type="region of interest" description="Disordered" evidence="1">
    <location>
        <begin position="1550"/>
        <end position="1580"/>
    </location>
</feature>
<feature type="compositionally biased region" description="Low complexity" evidence="1">
    <location>
        <begin position="282"/>
        <end position="293"/>
    </location>
</feature>
<feature type="region of interest" description="Disordered" evidence="1">
    <location>
        <begin position="901"/>
        <end position="921"/>
    </location>
</feature>
<feature type="compositionally biased region" description="Low complexity" evidence="1">
    <location>
        <begin position="1515"/>
        <end position="1527"/>
    </location>
</feature>
<feature type="compositionally biased region" description="Low complexity" evidence="1">
    <location>
        <begin position="82"/>
        <end position="91"/>
    </location>
</feature>
<feature type="compositionally biased region" description="Acidic residues" evidence="1">
    <location>
        <begin position="251"/>
        <end position="280"/>
    </location>
</feature>
<feature type="compositionally biased region" description="Polar residues" evidence="1">
    <location>
        <begin position="692"/>
        <end position="706"/>
    </location>
</feature>
<feature type="compositionally biased region" description="Polar residues" evidence="1">
    <location>
        <begin position="1655"/>
        <end position="1665"/>
    </location>
</feature>
<feature type="compositionally biased region" description="Basic and acidic residues" evidence="1">
    <location>
        <begin position="304"/>
        <end position="318"/>
    </location>
</feature>
<feature type="compositionally biased region" description="Basic and acidic residues" evidence="1">
    <location>
        <begin position="715"/>
        <end position="743"/>
    </location>
</feature>
<feature type="region of interest" description="Disordered" evidence="1">
    <location>
        <begin position="128"/>
        <end position="344"/>
    </location>
</feature>
<feature type="compositionally biased region" description="Low complexity" evidence="1">
    <location>
        <begin position="1567"/>
        <end position="1580"/>
    </location>
</feature>
<protein>
    <recommendedName>
        <fullName evidence="4">Mucin-17</fullName>
    </recommendedName>
</protein>
<dbReference type="GeneID" id="108045055"/>
<feature type="region of interest" description="Disordered" evidence="1">
    <location>
        <begin position="1507"/>
        <end position="1530"/>
    </location>
</feature>
<evidence type="ECO:0008006" key="4">
    <source>
        <dbReference type="Google" id="ProtNLM"/>
    </source>
</evidence>